<organism evidence="11">
    <name type="scientific">uncultured Alphaproteobacteria bacterium</name>
    <dbReference type="NCBI Taxonomy" id="91750"/>
    <lineage>
        <taxon>Bacteria</taxon>
        <taxon>Pseudomonadati</taxon>
        <taxon>Pseudomonadota</taxon>
        <taxon>Alphaproteobacteria</taxon>
        <taxon>environmental samples</taxon>
    </lineage>
</organism>
<keyword evidence="5" id="KW-0067">ATP-binding</keyword>
<dbReference type="GO" id="GO:0140359">
    <property type="term" value="F:ABC-type transporter activity"/>
    <property type="evidence" value="ECO:0007669"/>
    <property type="project" value="InterPro"/>
</dbReference>
<accession>A0A212IZ55</accession>
<dbReference type="InterPro" id="IPR027417">
    <property type="entry name" value="P-loop_NTPase"/>
</dbReference>
<dbReference type="PROSITE" id="PS50929">
    <property type="entry name" value="ABC_TM1F"/>
    <property type="match status" value="1"/>
</dbReference>
<dbReference type="InterPro" id="IPR011527">
    <property type="entry name" value="ABC1_TM_dom"/>
</dbReference>
<keyword evidence="7 8" id="KW-0472">Membrane</keyword>
<dbReference type="InterPro" id="IPR036640">
    <property type="entry name" value="ABC1_TM_sf"/>
</dbReference>
<evidence type="ECO:0000256" key="6">
    <source>
        <dbReference type="ARBA" id="ARBA00022989"/>
    </source>
</evidence>
<evidence type="ECO:0000256" key="5">
    <source>
        <dbReference type="ARBA" id="ARBA00022840"/>
    </source>
</evidence>
<dbReference type="Gene3D" id="1.20.1560.10">
    <property type="entry name" value="ABC transporter type 1, transmembrane domain"/>
    <property type="match status" value="1"/>
</dbReference>
<feature type="transmembrane region" description="Helical" evidence="8">
    <location>
        <begin position="133"/>
        <end position="152"/>
    </location>
</feature>
<dbReference type="EMBL" id="FLUO01000001">
    <property type="protein sequence ID" value="SBV92447.1"/>
    <property type="molecule type" value="Genomic_DNA"/>
</dbReference>
<name>A0A212IZ55_9PROT</name>
<dbReference type="GO" id="GO:0005886">
    <property type="term" value="C:plasma membrane"/>
    <property type="evidence" value="ECO:0007669"/>
    <property type="project" value="UniProtKB-SubCell"/>
</dbReference>
<keyword evidence="3 8" id="KW-0812">Transmembrane</keyword>
<feature type="transmembrane region" description="Helical" evidence="8">
    <location>
        <begin position="12"/>
        <end position="32"/>
    </location>
</feature>
<feature type="transmembrane region" description="Helical" evidence="8">
    <location>
        <begin position="266"/>
        <end position="291"/>
    </location>
</feature>
<dbReference type="Pfam" id="PF06472">
    <property type="entry name" value="ABC_membrane_2"/>
    <property type="match status" value="1"/>
</dbReference>
<evidence type="ECO:0000313" key="11">
    <source>
        <dbReference type="EMBL" id="SBV92447.1"/>
    </source>
</evidence>
<dbReference type="PROSITE" id="PS00211">
    <property type="entry name" value="ABC_TRANSPORTER_1"/>
    <property type="match status" value="1"/>
</dbReference>
<keyword evidence="4" id="KW-0547">Nucleotide-binding</keyword>
<dbReference type="GO" id="GO:0016887">
    <property type="term" value="F:ATP hydrolysis activity"/>
    <property type="evidence" value="ECO:0007669"/>
    <property type="project" value="InterPro"/>
</dbReference>
<comment type="subcellular location">
    <subcellularLocation>
        <location evidence="1">Cell membrane</location>
        <topology evidence="1">Multi-pass membrane protein</topology>
    </subcellularLocation>
</comment>
<keyword evidence="2" id="KW-0813">Transport</keyword>
<gene>
    <name evidence="11" type="ORF">KL86APRO_10252</name>
</gene>
<sequence length="563" mass="62904">MPFWTSNDGWRTRGFGILLFVLTVMQVGIPVALNIWNEKLFNALEARHMDSFVNLMGILALVIAANVLITSSHLRVKRRLQVEWRKWLTYRVFREWMSGGRQYLLNFVPGDHDNPDGRIAEDIRIATESAIDLAHSLTYSLLLLVSFTQILWSLSGPVLKTFGGLEIPLPGHLVFLAIAYSGLGAVVAWALGKPLVRAVDRRQTDEANFRFGLVHARENAMAIALLHGETGERRHFRSLFRRVIRAWDGQTWALTKLMYFSSTWSVLSMAFPFLVAAPRYIAGLITLGVLMQTAQAFGQMTAALSWPIDNLAGVAAWRASVERILRLSESLDVVAKRIAAGGHDGIHVESSGAPEMSFRDVEIADSNGATQIARFSATVAAGERVLITGDPGAAVKVFKVVARLWPWGHGRVGLPETGSIFFMPHHPYLPIGPLRTAVVFPQVPKTEEDEALKAALVRVGLPDFVDRLDDVEDWEQTLSAGEQQRLGFVRLLLHKPDWIFIQEATDGLDRDTERRMMEMLLAAYPRAAIITISHRTSMEQYHARRLTLMRVNGFAVVEDCLLP</sequence>
<dbReference type="InterPro" id="IPR017871">
    <property type="entry name" value="ABC_transporter-like_CS"/>
</dbReference>
<feature type="domain" description="ABC transporter" evidence="9">
    <location>
        <begin position="356"/>
        <end position="559"/>
    </location>
</feature>
<dbReference type="GO" id="GO:0005524">
    <property type="term" value="F:ATP binding"/>
    <property type="evidence" value="ECO:0007669"/>
    <property type="project" value="UniProtKB-KW"/>
</dbReference>
<keyword evidence="6 8" id="KW-1133">Transmembrane helix</keyword>
<proteinExistence type="predicted"/>
<evidence type="ECO:0000256" key="8">
    <source>
        <dbReference type="SAM" id="Phobius"/>
    </source>
</evidence>
<evidence type="ECO:0000256" key="3">
    <source>
        <dbReference type="ARBA" id="ARBA00022692"/>
    </source>
</evidence>
<evidence type="ECO:0000256" key="4">
    <source>
        <dbReference type="ARBA" id="ARBA00022741"/>
    </source>
</evidence>
<dbReference type="Gene3D" id="3.40.50.300">
    <property type="entry name" value="P-loop containing nucleotide triphosphate hydrolases"/>
    <property type="match status" value="1"/>
</dbReference>
<feature type="transmembrane region" description="Helical" evidence="8">
    <location>
        <begin position="172"/>
        <end position="192"/>
    </location>
</feature>
<evidence type="ECO:0000259" key="10">
    <source>
        <dbReference type="PROSITE" id="PS50929"/>
    </source>
</evidence>
<evidence type="ECO:0000259" key="9">
    <source>
        <dbReference type="PROSITE" id="PS50893"/>
    </source>
</evidence>
<evidence type="ECO:0000256" key="7">
    <source>
        <dbReference type="ARBA" id="ARBA00023136"/>
    </source>
</evidence>
<reference evidence="11" key="1">
    <citation type="submission" date="2016-04" db="EMBL/GenBank/DDBJ databases">
        <authorList>
            <person name="Evans L.H."/>
            <person name="Alamgir A."/>
            <person name="Owens N."/>
            <person name="Weber N.D."/>
            <person name="Virtaneva K."/>
            <person name="Barbian K."/>
            <person name="Babar A."/>
            <person name="Rosenke K."/>
        </authorList>
    </citation>
    <scope>NUCLEOTIDE SEQUENCE</scope>
    <source>
        <strain evidence="11">86</strain>
    </source>
</reference>
<dbReference type="SUPFAM" id="SSF52540">
    <property type="entry name" value="P-loop containing nucleoside triphosphate hydrolases"/>
    <property type="match status" value="1"/>
</dbReference>
<evidence type="ECO:0000256" key="2">
    <source>
        <dbReference type="ARBA" id="ARBA00022448"/>
    </source>
</evidence>
<dbReference type="CDD" id="cd03223">
    <property type="entry name" value="ABCD_peroxisomal_ALDP"/>
    <property type="match status" value="1"/>
</dbReference>
<dbReference type="PANTHER" id="PTHR11384">
    <property type="entry name" value="ATP-BINDING CASSETTE, SUB-FAMILY D MEMBER"/>
    <property type="match status" value="1"/>
</dbReference>
<feature type="domain" description="ABC transmembrane type-1" evidence="10">
    <location>
        <begin position="17"/>
        <end position="306"/>
    </location>
</feature>
<dbReference type="PANTHER" id="PTHR11384:SF59">
    <property type="entry name" value="LYSOSOMAL COBALAMIN TRANSPORTER ABCD4"/>
    <property type="match status" value="1"/>
</dbReference>
<feature type="transmembrane region" description="Helical" evidence="8">
    <location>
        <begin position="52"/>
        <end position="69"/>
    </location>
</feature>
<protein>
    <submittedName>
        <fullName evidence="11">ABC-type uncharacterized transport system</fullName>
    </submittedName>
</protein>
<dbReference type="InterPro" id="IPR050835">
    <property type="entry name" value="ABC_transporter_sub-D"/>
</dbReference>
<evidence type="ECO:0000256" key="1">
    <source>
        <dbReference type="ARBA" id="ARBA00004651"/>
    </source>
</evidence>
<dbReference type="AlphaFoldDB" id="A0A212IZ55"/>
<dbReference type="SUPFAM" id="SSF90123">
    <property type="entry name" value="ABC transporter transmembrane region"/>
    <property type="match status" value="1"/>
</dbReference>
<dbReference type="InterPro" id="IPR003439">
    <property type="entry name" value="ABC_transporter-like_ATP-bd"/>
</dbReference>
<dbReference type="PROSITE" id="PS50893">
    <property type="entry name" value="ABC_TRANSPORTER_2"/>
    <property type="match status" value="1"/>
</dbReference>